<keyword evidence="3" id="KW-1185">Reference proteome</keyword>
<evidence type="ECO:0000313" key="2">
    <source>
        <dbReference type="EMBL" id="MBM7715086.1"/>
    </source>
</evidence>
<comment type="similarity">
    <text evidence="1">Belongs to the UPF0342 family.</text>
</comment>
<name>A0ABS2R613_9BACI</name>
<proteinExistence type="inferred from homology"/>
<dbReference type="InterPro" id="IPR010368">
    <property type="entry name" value="Com_YlbF"/>
</dbReference>
<dbReference type="EMBL" id="JAFBFH010000012">
    <property type="protein sequence ID" value="MBM7715086.1"/>
    <property type="molecule type" value="Genomic_DNA"/>
</dbReference>
<sequence>MSTNLYDQAYVLEKAVRRSTEFSHLKQMFEAVANDPAARDLFDEFRNVQLQLQHKQMEGLHITDDEVMKAQEIANRVQQHHKVAKLMDAEQRMSMIIAELNKIILKPLDDLYGPSFG</sequence>
<accession>A0ABS2R613</accession>
<dbReference type="HAMAP" id="MF_01526">
    <property type="entry name" value="UPF0342"/>
    <property type="match status" value="1"/>
</dbReference>
<evidence type="ECO:0000256" key="1">
    <source>
        <dbReference type="HAMAP-Rule" id="MF_01526"/>
    </source>
</evidence>
<dbReference type="Gene3D" id="1.20.1500.10">
    <property type="entry name" value="YheA/YmcA-like"/>
    <property type="match status" value="1"/>
</dbReference>
<reference evidence="2 3" key="1">
    <citation type="submission" date="2021-01" db="EMBL/GenBank/DDBJ databases">
        <title>Genomic Encyclopedia of Type Strains, Phase IV (KMG-IV): sequencing the most valuable type-strain genomes for metagenomic binning, comparative biology and taxonomic classification.</title>
        <authorList>
            <person name="Goeker M."/>
        </authorList>
    </citation>
    <scope>NUCLEOTIDE SEQUENCE [LARGE SCALE GENOMIC DNA]</scope>
    <source>
        <strain evidence="2 3">DSM 105453</strain>
    </source>
</reference>
<organism evidence="2 3">
    <name type="scientific">Siminovitchia thermophila</name>
    <dbReference type="NCBI Taxonomy" id="1245522"/>
    <lineage>
        <taxon>Bacteria</taxon>
        <taxon>Bacillati</taxon>
        <taxon>Bacillota</taxon>
        <taxon>Bacilli</taxon>
        <taxon>Bacillales</taxon>
        <taxon>Bacillaceae</taxon>
        <taxon>Siminovitchia</taxon>
    </lineage>
</organism>
<dbReference type="RefSeq" id="WP_077112266.1">
    <property type="nucleotide sequence ID" value="NZ_JAFBFH010000012.1"/>
</dbReference>
<dbReference type="Proteomes" id="UP000823485">
    <property type="component" value="Unassembled WGS sequence"/>
</dbReference>
<dbReference type="InterPro" id="IPR023378">
    <property type="entry name" value="YheA/YmcA-like_dom_sf"/>
</dbReference>
<dbReference type="Pfam" id="PF06133">
    <property type="entry name" value="Com_YlbF"/>
    <property type="match status" value="1"/>
</dbReference>
<dbReference type="SUPFAM" id="SSF158622">
    <property type="entry name" value="YheA/YmcA-like"/>
    <property type="match status" value="1"/>
</dbReference>
<evidence type="ECO:0000313" key="3">
    <source>
        <dbReference type="Proteomes" id="UP000823485"/>
    </source>
</evidence>
<protein>
    <recommendedName>
        <fullName evidence="1">UPF0342 protein JOC94_002058</fullName>
    </recommendedName>
</protein>
<gene>
    <name evidence="2" type="ORF">JOC94_002058</name>
</gene>
<comment type="caution">
    <text evidence="2">The sequence shown here is derived from an EMBL/GenBank/DDBJ whole genome shotgun (WGS) entry which is preliminary data.</text>
</comment>